<feature type="domain" description="FERM" evidence="1">
    <location>
        <begin position="28"/>
        <end position="346"/>
    </location>
</feature>
<dbReference type="PROSITE" id="PS00660">
    <property type="entry name" value="FERM_1"/>
    <property type="match status" value="1"/>
</dbReference>
<evidence type="ECO:0000259" key="1">
    <source>
        <dbReference type="PROSITE" id="PS50057"/>
    </source>
</evidence>
<organism evidence="2 3">
    <name type="scientific">Ancylostoma caninum</name>
    <name type="common">Dog hookworm</name>
    <dbReference type="NCBI Taxonomy" id="29170"/>
    <lineage>
        <taxon>Eukaryota</taxon>
        <taxon>Metazoa</taxon>
        <taxon>Ecdysozoa</taxon>
        <taxon>Nematoda</taxon>
        <taxon>Chromadorea</taxon>
        <taxon>Rhabditida</taxon>
        <taxon>Rhabditina</taxon>
        <taxon>Rhabditomorpha</taxon>
        <taxon>Strongyloidea</taxon>
        <taxon>Ancylostomatidae</taxon>
        <taxon>Ancylostomatinae</taxon>
        <taxon>Ancylostoma</taxon>
    </lineage>
</organism>
<dbReference type="GO" id="GO:0005856">
    <property type="term" value="C:cytoskeleton"/>
    <property type="evidence" value="ECO:0007669"/>
    <property type="project" value="TreeGrafter"/>
</dbReference>
<dbReference type="PROSITE" id="PS50057">
    <property type="entry name" value="FERM_3"/>
    <property type="match status" value="1"/>
</dbReference>
<dbReference type="SMART" id="SM00295">
    <property type="entry name" value="B41"/>
    <property type="match status" value="1"/>
</dbReference>
<name>A0A368H4B2_ANCCA</name>
<dbReference type="InterPro" id="IPR029071">
    <property type="entry name" value="Ubiquitin-like_domsf"/>
</dbReference>
<dbReference type="SUPFAM" id="SSF47031">
    <property type="entry name" value="Second domain of FERM"/>
    <property type="match status" value="1"/>
</dbReference>
<dbReference type="Pfam" id="PF09379">
    <property type="entry name" value="FERM_N"/>
    <property type="match status" value="1"/>
</dbReference>
<dbReference type="Pfam" id="PF00373">
    <property type="entry name" value="FERM_M"/>
    <property type="match status" value="1"/>
</dbReference>
<protein>
    <submittedName>
        <fullName evidence="2">FERM central domain protein</fullName>
    </submittedName>
</protein>
<proteinExistence type="predicted"/>
<dbReference type="GO" id="GO:0031032">
    <property type="term" value="P:actomyosin structure organization"/>
    <property type="evidence" value="ECO:0007669"/>
    <property type="project" value="TreeGrafter"/>
</dbReference>
<dbReference type="InterPro" id="IPR011993">
    <property type="entry name" value="PH-like_dom_sf"/>
</dbReference>
<dbReference type="Gene3D" id="3.10.20.90">
    <property type="entry name" value="Phosphatidylinositol 3-kinase Catalytic Subunit, Chain A, domain 1"/>
    <property type="match status" value="1"/>
</dbReference>
<dbReference type="Gene3D" id="1.20.80.10">
    <property type="match status" value="1"/>
</dbReference>
<evidence type="ECO:0000313" key="2">
    <source>
        <dbReference type="EMBL" id="RCN51436.1"/>
    </source>
</evidence>
<dbReference type="PROSITE" id="PS00661">
    <property type="entry name" value="FERM_2"/>
    <property type="match status" value="1"/>
</dbReference>
<dbReference type="OrthoDB" id="5854685at2759"/>
<dbReference type="EMBL" id="JOJR01000013">
    <property type="protein sequence ID" value="RCN51436.1"/>
    <property type="molecule type" value="Genomic_DNA"/>
</dbReference>
<dbReference type="SMART" id="SM01196">
    <property type="entry name" value="FERM_C"/>
    <property type="match status" value="1"/>
</dbReference>
<dbReference type="CDD" id="cd14473">
    <property type="entry name" value="FERM_B-lobe"/>
    <property type="match status" value="1"/>
</dbReference>
<dbReference type="InterPro" id="IPR018979">
    <property type="entry name" value="FERM_N"/>
</dbReference>
<dbReference type="InterPro" id="IPR018980">
    <property type="entry name" value="FERM_PH-like_C"/>
</dbReference>
<dbReference type="InterPro" id="IPR019748">
    <property type="entry name" value="FERM_central"/>
</dbReference>
<keyword evidence="3" id="KW-1185">Reference proteome</keyword>
<dbReference type="SUPFAM" id="SSF50729">
    <property type="entry name" value="PH domain-like"/>
    <property type="match status" value="1"/>
</dbReference>
<dbReference type="FunFam" id="2.30.29.30:FF:000002">
    <property type="entry name" value="Band 4.1-like protein 5 isoform 1"/>
    <property type="match status" value="1"/>
</dbReference>
<dbReference type="InterPro" id="IPR035963">
    <property type="entry name" value="FERM_2"/>
</dbReference>
<dbReference type="AlphaFoldDB" id="A0A368H4B2"/>
<dbReference type="SUPFAM" id="SSF54236">
    <property type="entry name" value="Ubiquitin-like"/>
    <property type="match status" value="1"/>
</dbReference>
<dbReference type="Gene3D" id="2.30.29.30">
    <property type="entry name" value="Pleckstrin-homology domain (PH domain)/Phosphotyrosine-binding domain (PTB)"/>
    <property type="match status" value="1"/>
</dbReference>
<dbReference type="Pfam" id="PF09380">
    <property type="entry name" value="FERM_C"/>
    <property type="match status" value="1"/>
</dbReference>
<dbReference type="InterPro" id="IPR019749">
    <property type="entry name" value="Band_41_domain"/>
</dbReference>
<gene>
    <name evidence="2" type="ORF">ANCCAN_02387</name>
</gene>
<dbReference type="InterPro" id="IPR000299">
    <property type="entry name" value="FERM_domain"/>
</dbReference>
<accession>A0A368H4B2</accession>
<sequence length="381" mass="43500">MRFGSGSYDVRRSEGLNPSLLTTARHEITCTVAFLDGTERQFPVDRHAPGCVLLDKVFSHLELVERDFFGLQFLYVLGTKETQKRWLDPCKSIRKQMLCPPFHLSFRVKFYVSDPSKLAEEYTRQVCILLPWTPIQNNPYIYSGDSTGGFTLYPEVMYHFFLQLRLDILEGRLPSAEGSLALLASYAVQSELGDYNPEDHPEGYLNQYRFAPGQSVDFAKRVAELHAMHRGQSPAEAEFNFLDHAKRLDMYGVELFPARDGKGLPIGIGVNSYGMVIFHEGAKINEFAWATIMKISFKKKHFYVQIKLGDQNTPDTVLSFHVTSSPACKLLWKACIEHHTFFRLIAPPLAPSRGLLSIGSKYRYWSVDIFDLMLRVSVRFC</sequence>
<dbReference type="PANTHER" id="PTHR23280">
    <property type="entry name" value="4.1 G PROTEIN"/>
    <property type="match status" value="1"/>
</dbReference>
<reference evidence="2 3" key="1">
    <citation type="submission" date="2014-10" db="EMBL/GenBank/DDBJ databases">
        <title>Draft genome of the hookworm Ancylostoma caninum.</title>
        <authorList>
            <person name="Mitreva M."/>
        </authorList>
    </citation>
    <scope>NUCLEOTIDE SEQUENCE [LARGE SCALE GENOMIC DNA]</scope>
    <source>
        <strain evidence="2 3">Baltimore</strain>
    </source>
</reference>
<dbReference type="InterPro" id="IPR014352">
    <property type="entry name" value="FERM/acyl-CoA-bd_prot_sf"/>
</dbReference>
<dbReference type="Proteomes" id="UP000252519">
    <property type="component" value="Unassembled WGS sequence"/>
</dbReference>
<dbReference type="InterPro" id="IPR019747">
    <property type="entry name" value="FERM_CS"/>
</dbReference>
<comment type="caution">
    <text evidence="2">The sequence shown here is derived from an EMBL/GenBank/DDBJ whole genome shotgun (WGS) entry which is preliminary data.</text>
</comment>
<evidence type="ECO:0000313" key="3">
    <source>
        <dbReference type="Proteomes" id="UP000252519"/>
    </source>
</evidence>
<dbReference type="STRING" id="29170.A0A368H4B2"/>
<dbReference type="PANTHER" id="PTHR23280:SF27">
    <property type="entry name" value="TYROSINE-PROTEIN PHOSPHATASE NON-RECEPTOR TYPE"/>
    <property type="match status" value="1"/>
</dbReference>